<dbReference type="SUPFAM" id="SSF56112">
    <property type="entry name" value="Protein kinase-like (PK-like)"/>
    <property type="match status" value="1"/>
</dbReference>
<dbReference type="Gene3D" id="3.90.1200.10">
    <property type="match status" value="1"/>
</dbReference>
<name>A0A9W9ZSD6_9CNID</name>
<dbReference type="PANTHER" id="PTHR12149:SF8">
    <property type="entry name" value="PROTEIN-RIBULOSAMINE 3-KINASE"/>
    <property type="match status" value="1"/>
</dbReference>
<dbReference type="EMBL" id="MU825874">
    <property type="protein sequence ID" value="KAJ7386946.1"/>
    <property type="molecule type" value="Genomic_DNA"/>
</dbReference>
<evidence type="ECO:0000256" key="2">
    <source>
        <dbReference type="ARBA" id="ARBA00048655"/>
    </source>
</evidence>
<accession>A0A9W9ZSD6</accession>
<reference evidence="3" key="1">
    <citation type="submission" date="2023-01" db="EMBL/GenBank/DDBJ databases">
        <title>Genome assembly of the deep-sea coral Lophelia pertusa.</title>
        <authorList>
            <person name="Herrera S."/>
            <person name="Cordes E."/>
        </authorList>
    </citation>
    <scope>NUCLEOTIDE SEQUENCE</scope>
    <source>
        <strain evidence="3">USNM1676648</strain>
        <tissue evidence="3">Polyp</tissue>
    </source>
</reference>
<protein>
    <recommendedName>
        <fullName evidence="1">protein-ribulosamine 3-kinase</fullName>
        <ecNumber evidence="1">2.7.1.172</ecNumber>
    </recommendedName>
</protein>
<keyword evidence="4" id="KW-1185">Reference proteome</keyword>
<evidence type="ECO:0000313" key="3">
    <source>
        <dbReference type="EMBL" id="KAJ7386946.1"/>
    </source>
</evidence>
<evidence type="ECO:0000313" key="4">
    <source>
        <dbReference type="Proteomes" id="UP001163046"/>
    </source>
</evidence>
<comment type="catalytic activity">
    <reaction evidence="2">
        <text>N(6)-D-ribulosyl-L-lysyl-[protein] + ATP = N(6)-(3-O-phospho-D-ribulosyl)-L-lysyl-[protein] + ADP + H(+)</text>
        <dbReference type="Rhea" id="RHEA:48432"/>
        <dbReference type="Rhea" id="RHEA-COMP:12103"/>
        <dbReference type="Rhea" id="RHEA-COMP:12104"/>
        <dbReference type="ChEBI" id="CHEBI:15378"/>
        <dbReference type="ChEBI" id="CHEBI:30616"/>
        <dbReference type="ChEBI" id="CHEBI:90418"/>
        <dbReference type="ChEBI" id="CHEBI:90420"/>
        <dbReference type="ChEBI" id="CHEBI:456216"/>
        <dbReference type="EC" id="2.7.1.172"/>
    </reaction>
    <physiologicalReaction direction="left-to-right" evidence="2">
        <dbReference type="Rhea" id="RHEA:48433"/>
    </physiologicalReaction>
</comment>
<dbReference type="GO" id="GO:0016301">
    <property type="term" value="F:kinase activity"/>
    <property type="evidence" value="ECO:0007669"/>
    <property type="project" value="UniProtKB-KW"/>
</dbReference>
<keyword evidence="3" id="KW-0418">Kinase</keyword>
<sequence>MVAIASTYLSDAPCRLHLDNINKLNKTTSERNKIGKDQDHVAVERFGFHSTTCCGYIAHNNEWHDDWVAFYTRCRLQHQMDLIDKETKAENTRAFKGVDIKPSLLHGDLWSGNAAEVDDGPVVFDPASFYGHHEFDLAIAGMFGGFSRAFYDSYHKEVPKENGFDKRHQLYQLFHHLNHWNHFGTSYKSSSLAIMHGLLENS</sequence>
<dbReference type="GO" id="GO:0102193">
    <property type="term" value="F:protein-ribulosamine 3-kinase activity"/>
    <property type="evidence" value="ECO:0007669"/>
    <property type="project" value="UniProtKB-EC"/>
</dbReference>
<dbReference type="EC" id="2.7.1.172" evidence="1"/>
<evidence type="ECO:0000256" key="1">
    <source>
        <dbReference type="ARBA" id="ARBA00011961"/>
    </source>
</evidence>
<comment type="caution">
    <text evidence="3">The sequence shown here is derived from an EMBL/GenBank/DDBJ whole genome shotgun (WGS) entry which is preliminary data.</text>
</comment>
<dbReference type="InterPro" id="IPR011009">
    <property type="entry name" value="Kinase-like_dom_sf"/>
</dbReference>
<dbReference type="Proteomes" id="UP001163046">
    <property type="component" value="Unassembled WGS sequence"/>
</dbReference>
<dbReference type="OrthoDB" id="5772781at2759"/>
<gene>
    <name evidence="3" type="primary">FN3KRP_2</name>
    <name evidence="3" type="ORF">OS493_003904</name>
</gene>
<dbReference type="PANTHER" id="PTHR12149">
    <property type="entry name" value="FRUCTOSAMINE 3 KINASE-RELATED PROTEIN"/>
    <property type="match status" value="1"/>
</dbReference>
<keyword evidence="3" id="KW-0808">Transferase</keyword>
<dbReference type="AlphaFoldDB" id="A0A9W9ZSD6"/>
<dbReference type="Pfam" id="PF03881">
    <property type="entry name" value="Fructosamin_kin"/>
    <property type="match status" value="1"/>
</dbReference>
<proteinExistence type="predicted"/>
<organism evidence="3 4">
    <name type="scientific">Desmophyllum pertusum</name>
    <dbReference type="NCBI Taxonomy" id="174260"/>
    <lineage>
        <taxon>Eukaryota</taxon>
        <taxon>Metazoa</taxon>
        <taxon>Cnidaria</taxon>
        <taxon>Anthozoa</taxon>
        <taxon>Hexacorallia</taxon>
        <taxon>Scleractinia</taxon>
        <taxon>Caryophylliina</taxon>
        <taxon>Caryophylliidae</taxon>
        <taxon>Desmophyllum</taxon>
    </lineage>
</organism>
<dbReference type="InterPro" id="IPR016477">
    <property type="entry name" value="Fructo-/Ketosamine-3-kinase"/>
</dbReference>